<feature type="compositionally biased region" description="Basic and acidic residues" evidence="1">
    <location>
        <begin position="13"/>
        <end position="36"/>
    </location>
</feature>
<organism evidence="2 3">
    <name type="scientific">Ensete ventricosum</name>
    <name type="common">Abyssinian banana</name>
    <name type="synonym">Musa ensete</name>
    <dbReference type="NCBI Taxonomy" id="4639"/>
    <lineage>
        <taxon>Eukaryota</taxon>
        <taxon>Viridiplantae</taxon>
        <taxon>Streptophyta</taxon>
        <taxon>Embryophyta</taxon>
        <taxon>Tracheophyta</taxon>
        <taxon>Spermatophyta</taxon>
        <taxon>Magnoliopsida</taxon>
        <taxon>Liliopsida</taxon>
        <taxon>Zingiberales</taxon>
        <taxon>Musaceae</taxon>
        <taxon>Ensete</taxon>
    </lineage>
</organism>
<feature type="region of interest" description="Disordered" evidence="1">
    <location>
        <begin position="1"/>
        <end position="93"/>
    </location>
</feature>
<evidence type="ECO:0000313" key="2">
    <source>
        <dbReference type="EMBL" id="RRT43711.1"/>
    </source>
</evidence>
<sequence length="117" mass="13290">MVMRLEAVSPRVIEVEDRRDPGSRKRIGREHNDREGGSGGWSDVGSDRGEDAVVDEESLFKQQSPDISTEVSPLYREKRMRPPRQKSMIVREGEGVKEQKLVAWDQPTRASNETVVI</sequence>
<evidence type="ECO:0000256" key="1">
    <source>
        <dbReference type="SAM" id="MobiDB-lite"/>
    </source>
</evidence>
<dbReference type="EMBL" id="AMZH03016952">
    <property type="protein sequence ID" value="RRT43711.1"/>
    <property type="molecule type" value="Genomic_DNA"/>
</dbReference>
<evidence type="ECO:0000313" key="3">
    <source>
        <dbReference type="Proteomes" id="UP000287651"/>
    </source>
</evidence>
<reference evidence="2 3" key="1">
    <citation type="journal article" date="2014" name="Agronomy (Basel)">
        <title>A Draft Genome Sequence for Ensete ventricosum, the Drought-Tolerant Tree Against Hunger.</title>
        <authorList>
            <person name="Harrison J."/>
            <person name="Moore K.A."/>
            <person name="Paszkiewicz K."/>
            <person name="Jones T."/>
            <person name="Grant M."/>
            <person name="Ambacheew D."/>
            <person name="Muzemil S."/>
            <person name="Studholme D.J."/>
        </authorList>
    </citation>
    <scope>NUCLEOTIDE SEQUENCE [LARGE SCALE GENOMIC DNA]</scope>
</reference>
<dbReference type="Proteomes" id="UP000287651">
    <property type="component" value="Unassembled WGS sequence"/>
</dbReference>
<proteinExistence type="predicted"/>
<protein>
    <submittedName>
        <fullName evidence="2">Uncharacterized protein</fullName>
    </submittedName>
</protein>
<comment type="caution">
    <text evidence="2">The sequence shown here is derived from an EMBL/GenBank/DDBJ whole genome shotgun (WGS) entry which is preliminary data.</text>
</comment>
<feature type="compositionally biased region" description="Polar residues" evidence="1">
    <location>
        <begin position="60"/>
        <end position="71"/>
    </location>
</feature>
<dbReference type="AlphaFoldDB" id="A0A426XWM9"/>
<gene>
    <name evidence="2" type="ORF">B296_00040563</name>
</gene>
<accession>A0A426XWM9</accession>
<name>A0A426XWM9_ENSVE</name>